<dbReference type="PROSITE" id="PS51257">
    <property type="entry name" value="PROKAR_LIPOPROTEIN"/>
    <property type="match status" value="1"/>
</dbReference>
<dbReference type="RefSeq" id="WP_041059070.1">
    <property type="nucleotide sequence ID" value="NZ_JXAL01000001.1"/>
</dbReference>
<organism evidence="1 2">
    <name type="scientific">Cohnella kolymensis</name>
    <dbReference type="NCBI Taxonomy" id="1590652"/>
    <lineage>
        <taxon>Bacteria</taxon>
        <taxon>Bacillati</taxon>
        <taxon>Bacillota</taxon>
        <taxon>Bacilli</taxon>
        <taxon>Bacillales</taxon>
        <taxon>Paenibacillaceae</taxon>
        <taxon>Cohnella</taxon>
    </lineage>
</organism>
<accession>A0ABR5A965</accession>
<evidence type="ECO:0008006" key="3">
    <source>
        <dbReference type="Google" id="ProtNLM"/>
    </source>
</evidence>
<keyword evidence="2" id="KW-1185">Reference proteome</keyword>
<sequence length="187" mass="21050">MRKFFITLFVLLILGCIAAIGGLYYIKPDQQLDLSYNRVPIDKRAVDMVSRMSVAMILNEEDVNNLLKASLSRNPQVQQDVKVIGAKFSVDGNLLTSDLNVLWKDQIQAALQLTYRLQWENPNVVATIVDAQMKAIPLPTEAFSDLVIPLGEELPELLKIKDIEWGGKEIKVVFEKPNLQDIKDLLG</sequence>
<evidence type="ECO:0000313" key="1">
    <source>
        <dbReference type="EMBL" id="KIL37520.1"/>
    </source>
</evidence>
<dbReference type="EMBL" id="JXAL01000001">
    <property type="protein sequence ID" value="KIL37520.1"/>
    <property type="molecule type" value="Genomic_DNA"/>
</dbReference>
<dbReference type="Proteomes" id="UP000054526">
    <property type="component" value="Unassembled WGS sequence"/>
</dbReference>
<name>A0ABR5A965_9BACL</name>
<evidence type="ECO:0000313" key="2">
    <source>
        <dbReference type="Proteomes" id="UP000054526"/>
    </source>
</evidence>
<protein>
    <recommendedName>
        <fullName evidence="3">DUF2140 family protein</fullName>
    </recommendedName>
</protein>
<reference evidence="1 2" key="1">
    <citation type="submission" date="2014-12" db="EMBL/GenBank/DDBJ databases">
        <title>Draft genome sequence of Cohnella kolymensis strain B-2846.</title>
        <authorList>
            <person name="Karlyshev A.V."/>
            <person name="Kudryashova E.B."/>
        </authorList>
    </citation>
    <scope>NUCLEOTIDE SEQUENCE [LARGE SCALE GENOMIC DNA]</scope>
    <source>
        <strain evidence="1 2">VKM B-2846</strain>
    </source>
</reference>
<proteinExistence type="predicted"/>
<comment type="caution">
    <text evidence="1">The sequence shown here is derived from an EMBL/GenBank/DDBJ whole genome shotgun (WGS) entry which is preliminary data.</text>
</comment>
<gene>
    <name evidence="1" type="ORF">SD71_02490</name>
</gene>